<keyword evidence="2" id="KW-0489">Methyltransferase</keyword>
<dbReference type="InterPro" id="IPR041698">
    <property type="entry name" value="Methyltransf_25"/>
</dbReference>
<reference evidence="3" key="1">
    <citation type="submission" date="2018-09" db="EMBL/GenBank/DDBJ databases">
        <authorList>
            <person name="Zhu H."/>
        </authorList>
    </citation>
    <scope>NUCLEOTIDE SEQUENCE [LARGE SCALE GENOMIC DNA]</scope>
    <source>
        <strain evidence="3">K1R23-30</strain>
    </source>
</reference>
<dbReference type="GO" id="GO:0008757">
    <property type="term" value="F:S-adenosylmethionine-dependent methyltransferase activity"/>
    <property type="evidence" value="ECO:0007669"/>
    <property type="project" value="InterPro"/>
</dbReference>
<keyword evidence="3" id="KW-1185">Reference proteome</keyword>
<dbReference type="Gene3D" id="3.40.50.150">
    <property type="entry name" value="Vaccinia Virus protein VP39"/>
    <property type="match status" value="1"/>
</dbReference>
<dbReference type="OrthoDB" id="8719404at2"/>
<feature type="domain" description="Methyltransferase" evidence="1">
    <location>
        <begin position="24"/>
        <end position="114"/>
    </location>
</feature>
<name>A0A3A3FV99_9BURK</name>
<sequence>MQKDQWLERWIPLLAASAQPPLLLELGCGSGGDTAFLIKQGFANVICTELSTQALAQCVQAAPAALHVRHDLRKSLPFAGQRFDAVIASLCLHYFAWAHTEHILHEIARCMKPGALLLCRLNSTADVHYGASGHPALAPNYYLVDGMPKRFFDREAIDHLFCSGWERISIQEMIIDRYEKPKAVWEVIARVARSATAGNADG</sequence>
<organism evidence="2 3">
    <name type="scientific">Noviherbaspirillum saxi</name>
    <dbReference type="NCBI Taxonomy" id="2320863"/>
    <lineage>
        <taxon>Bacteria</taxon>
        <taxon>Pseudomonadati</taxon>
        <taxon>Pseudomonadota</taxon>
        <taxon>Betaproteobacteria</taxon>
        <taxon>Burkholderiales</taxon>
        <taxon>Oxalobacteraceae</taxon>
        <taxon>Noviherbaspirillum</taxon>
    </lineage>
</organism>
<dbReference type="RefSeq" id="WP_119769205.1">
    <property type="nucleotide sequence ID" value="NZ_QYUO01000001.1"/>
</dbReference>
<dbReference type="Pfam" id="PF13649">
    <property type="entry name" value="Methyltransf_25"/>
    <property type="match status" value="1"/>
</dbReference>
<evidence type="ECO:0000313" key="2">
    <source>
        <dbReference type="EMBL" id="RJF99264.1"/>
    </source>
</evidence>
<dbReference type="Proteomes" id="UP000265955">
    <property type="component" value="Unassembled WGS sequence"/>
</dbReference>
<keyword evidence="2" id="KW-0808">Transferase</keyword>
<gene>
    <name evidence="2" type="ORF">D3871_12585</name>
</gene>
<dbReference type="PANTHER" id="PTHR42912">
    <property type="entry name" value="METHYLTRANSFERASE"/>
    <property type="match status" value="1"/>
</dbReference>
<evidence type="ECO:0000259" key="1">
    <source>
        <dbReference type="Pfam" id="PF13649"/>
    </source>
</evidence>
<dbReference type="InterPro" id="IPR050508">
    <property type="entry name" value="Methyltransf_Superfamily"/>
</dbReference>
<dbReference type="SUPFAM" id="SSF53335">
    <property type="entry name" value="S-adenosyl-L-methionine-dependent methyltransferases"/>
    <property type="match status" value="1"/>
</dbReference>
<dbReference type="EMBL" id="QYUO01000001">
    <property type="protein sequence ID" value="RJF99264.1"/>
    <property type="molecule type" value="Genomic_DNA"/>
</dbReference>
<accession>A0A3A3FV99</accession>
<protein>
    <submittedName>
        <fullName evidence="2">Class I SAM-dependent methyltransferase</fullName>
    </submittedName>
</protein>
<dbReference type="CDD" id="cd02440">
    <property type="entry name" value="AdoMet_MTases"/>
    <property type="match status" value="1"/>
</dbReference>
<dbReference type="AlphaFoldDB" id="A0A3A3FV99"/>
<proteinExistence type="predicted"/>
<dbReference type="GO" id="GO:0032259">
    <property type="term" value="P:methylation"/>
    <property type="evidence" value="ECO:0007669"/>
    <property type="project" value="UniProtKB-KW"/>
</dbReference>
<dbReference type="InterPro" id="IPR029063">
    <property type="entry name" value="SAM-dependent_MTases_sf"/>
</dbReference>
<evidence type="ECO:0000313" key="3">
    <source>
        <dbReference type="Proteomes" id="UP000265955"/>
    </source>
</evidence>
<comment type="caution">
    <text evidence="2">The sequence shown here is derived from an EMBL/GenBank/DDBJ whole genome shotgun (WGS) entry which is preliminary data.</text>
</comment>